<keyword evidence="3" id="KW-1185">Reference proteome</keyword>
<name>A0A2A6RJG4_9CHLR</name>
<comment type="caution">
    <text evidence="2">The sequence shown here is derived from an EMBL/GenBank/DDBJ whole genome shotgun (WGS) entry which is preliminary data.</text>
</comment>
<dbReference type="RefSeq" id="WP_097643937.1">
    <property type="nucleotide sequence ID" value="NZ_NQWI01000036.1"/>
</dbReference>
<protein>
    <submittedName>
        <fullName evidence="2">PBS lyase</fullName>
    </submittedName>
</protein>
<dbReference type="PANTHER" id="PTHR12697:SF5">
    <property type="entry name" value="DEOXYHYPUSINE HYDROXYLASE"/>
    <property type="match status" value="1"/>
</dbReference>
<dbReference type="AlphaFoldDB" id="A0A2A6RJG4"/>
<evidence type="ECO:0000313" key="3">
    <source>
        <dbReference type="Proteomes" id="UP000220527"/>
    </source>
</evidence>
<dbReference type="EMBL" id="NQWI01000036">
    <property type="protein sequence ID" value="PDW03217.1"/>
    <property type="molecule type" value="Genomic_DNA"/>
</dbReference>
<evidence type="ECO:0000313" key="2">
    <source>
        <dbReference type="EMBL" id="PDW03217.1"/>
    </source>
</evidence>
<dbReference type="Proteomes" id="UP000220527">
    <property type="component" value="Unassembled WGS sequence"/>
</dbReference>
<reference evidence="3" key="1">
    <citation type="submission" date="2017-08" db="EMBL/GenBank/DDBJ databases">
        <authorList>
            <person name="Grouzdev D.S."/>
            <person name="Gaisin V.A."/>
            <person name="Rysina M.S."/>
            <person name="Gorlenko V.M."/>
        </authorList>
    </citation>
    <scope>NUCLEOTIDE SEQUENCE [LARGE SCALE GENOMIC DNA]</scope>
    <source>
        <strain evidence="3">Kir15-3F</strain>
    </source>
</reference>
<dbReference type="Pfam" id="PF13646">
    <property type="entry name" value="HEAT_2"/>
    <property type="match status" value="1"/>
</dbReference>
<dbReference type="InterPro" id="IPR016024">
    <property type="entry name" value="ARM-type_fold"/>
</dbReference>
<dbReference type="GO" id="GO:0016829">
    <property type="term" value="F:lyase activity"/>
    <property type="evidence" value="ECO:0007669"/>
    <property type="project" value="UniProtKB-KW"/>
</dbReference>
<dbReference type="PANTHER" id="PTHR12697">
    <property type="entry name" value="PBS LYASE HEAT-LIKE PROTEIN"/>
    <property type="match status" value="1"/>
</dbReference>
<keyword evidence="2" id="KW-0456">Lyase</keyword>
<dbReference type="SUPFAM" id="SSF48371">
    <property type="entry name" value="ARM repeat"/>
    <property type="match status" value="1"/>
</dbReference>
<dbReference type="InterPro" id="IPR004155">
    <property type="entry name" value="PBS_lyase_HEAT"/>
</dbReference>
<dbReference type="Gene3D" id="1.25.10.10">
    <property type="entry name" value="Leucine-rich Repeat Variant"/>
    <property type="match status" value="1"/>
</dbReference>
<dbReference type="GO" id="GO:0016491">
    <property type="term" value="F:oxidoreductase activity"/>
    <property type="evidence" value="ECO:0007669"/>
    <property type="project" value="TreeGrafter"/>
</dbReference>
<gene>
    <name evidence="2" type="ORF">CJ255_09855</name>
</gene>
<accession>A0A2A6RJG4</accession>
<dbReference type="SMART" id="SM00567">
    <property type="entry name" value="EZ_HEAT"/>
    <property type="match status" value="4"/>
</dbReference>
<sequence length="363" mass="39787">MFDQDEWRARIADQLSGFTRNPRQDIQLTGTTTVMGYLAVRALEPFLAAFQQEPVAAVLALAEITRGPGADLIVRRASQMRYQVSVLIEREMRTRAELRAAIEQIFVTLNVVHLARQRLNSTRDEWLRLTLLSELDSYDPNEFAQLRRVLHDPGWQSRYETIRSLRIRNGSYSAGDLVLLHDGLSDSASHVRAAAARMLGQFAGTPPPPLVKALTRVALYDCDLETRFAAARTLGALRDRIASPQLLDHLSLCLSDEDSFVRSAAALALGQLGELAGTPALIKRLTALVADHDPYAREAAARALGRIGGAAATAMVIEALTKAMEDADANVHEAAIDAITRLRKARLTTPLSQPPTPSEPLSV</sequence>
<evidence type="ECO:0000256" key="1">
    <source>
        <dbReference type="ARBA" id="ARBA00045876"/>
    </source>
</evidence>
<comment type="function">
    <text evidence="1">Catalyzes the hydroxylation of the N(6)-(4-aminobutyl)-L-lysine intermediate produced by deoxyhypusine synthase/DHPS on a critical lysine of the eukaryotic translation initiation factor 5A/eIF-5A. This is the second step of the post-translational modification of that lysine into an unusual amino acid residue named hypusine. Hypusination is unique to mature eIF-5A factor and is essential for its function.</text>
</comment>
<dbReference type="PROSITE" id="PS50077">
    <property type="entry name" value="HEAT_REPEAT"/>
    <property type="match status" value="1"/>
</dbReference>
<proteinExistence type="predicted"/>
<dbReference type="OrthoDB" id="144879at2"/>
<dbReference type="InterPro" id="IPR011989">
    <property type="entry name" value="ARM-like"/>
</dbReference>
<organism evidence="2 3">
    <name type="scientific">Candidatus Viridilinea mediisalina</name>
    <dbReference type="NCBI Taxonomy" id="2024553"/>
    <lineage>
        <taxon>Bacteria</taxon>
        <taxon>Bacillati</taxon>
        <taxon>Chloroflexota</taxon>
        <taxon>Chloroflexia</taxon>
        <taxon>Chloroflexales</taxon>
        <taxon>Chloroflexineae</taxon>
        <taxon>Oscillochloridaceae</taxon>
        <taxon>Candidatus Viridilinea</taxon>
    </lineage>
</organism>
<dbReference type="InterPro" id="IPR021133">
    <property type="entry name" value="HEAT_type_2"/>
</dbReference>